<dbReference type="EMBL" id="CP045483">
    <property type="protein sequence ID" value="QGR19747.1"/>
    <property type="molecule type" value="Genomic_DNA"/>
</dbReference>
<dbReference type="Proteomes" id="UP000423396">
    <property type="component" value="Chromosome"/>
</dbReference>
<keyword evidence="2" id="KW-1185">Reference proteome</keyword>
<gene>
    <name evidence="1" type="ORF">D1868_06910</name>
</gene>
<evidence type="ECO:0000313" key="2">
    <source>
        <dbReference type="Proteomes" id="UP000423396"/>
    </source>
</evidence>
<proteinExistence type="predicted"/>
<organism evidence="1 2">
    <name type="scientific">Stygiolobus azoricus</name>
    <dbReference type="NCBI Taxonomy" id="41675"/>
    <lineage>
        <taxon>Archaea</taxon>
        <taxon>Thermoproteota</taxon>
        <taxon>Thermoprotei</taxon>
        <taxon>Sulfolobales</taxon>
        <taxon>Sulfolobaceae</taxon>
        <taxon>Stygiolobus</taxon>
    </lineage>
</organism>
<evidence type="ECO:0000313" key="1">
    <source>
        <dbReference type="EMBL" id="QGR19747.1"/>
    </source>
</evidence>
<name>A0A650CQJ7_9CREN</name>
<dbReference type="RefSeq" id="WP_156006832.1">
    <property type="nucleotide sequence ID" value="NZ_CP045483.1"/>
</dbReference>
<sequence length="66" mass="7796">MVMHRGNVLKENQYSGFLEEGYELAEYLARNGVKTRKFFAKFTRCLTMWSLQIVSIRYLKDSLEQG</sequence>
<dbReference type="KEGG" id="sazo:D1868_06910"/>
<reference evidence="1 2" key="1">
    <citation type="submission" date="2019-10" db="EMBL/GenBank/DDBJ databases">
        <title>Genome Sequences from Six Type Strain Members of the Archaeal Family Sulfolobaceae: Acidianus ambivalens, Acidianus infernus, Metallosphaera prunae, Stygiolobus azoricus, Sulfolobus metallicus, and Sulfurisphaera ohwakuensis.</title>
        <authorList>
            <person name="Counts J.A."/>
            <person name="Kelly R.M."/>
        </authorList>
    </citation>
    <scope>NUCLEOTIDE SEQUENCE [LARGE SCALE GENOMIC DNA]</scope>
    <source>
        <strain evidence="1 2">FC6</strain>
    </source>
</reference>
<accession>A0A650CQJ7</accession>
<dbReference type="AlphaFoldDB" id="A0A650CQJ7"/>
<protein>
    <submittedName>
        <fullName evidence="1">Uncharacterized protein</fullName>
    </submittedName>
</protein>
<dbReference type="GeneID" id="42798789"/>